<protein>
    <recommendedName>
        <fullName evidence="3">Alpha/beta hydrolase</fullName>
    </recommendedName>
</protein>
<evidence type="ECO:0000313" key="1">
    <source>
        <dbReference type="EMBL" id="MFD1889812.1"/>
    </source>
</evidence>
<gene>
    <name evidence="1" type="ORF">ACFSCS_06365</name>
</gene>
<sequence>MATIEVERWWGNTPAAQGSGRALLVLPGMNYPVDGAGIMLPVRALAEQGWEVFAVAWDLADVREDPQALRQAVEQAAEQAHQAAGGATTMMLLGKSVASLATGWVARAAMPAIWLTPMLTRPEVCGALAASPAPALLAGGSADQLWDGAAARATGKQVLELGAVDHGFISPSGDPAYLATMTRLTAACTDFAASLG</sequence>
<dbReference type="EMBL" id="JBHUFZ010000015">
    <property type="protein sequence ID" value="MFD1889812.1"/>
    <property type="molecule type" value="Genomic_DNA"/>
</dbReference>
<accession>A0ABW4RU04</accession>
<dbReference type="Gene3D" id="3.40.50.1820">
    <property type="entry name" value="alpha/beta hydrolase"/>
    <property type="match status" value="1"/>
</dbReference>
<organism evidence="1 2">
    <name type="scientific">Luteococcus peritonei</name>
    <dbReference type="NCBI Taxonomy" id="88874"/>
    <lineage>
        <taxon>Bacteria</taxon>
        <taxon>Bacillati</taxon>
        <taxon>Actinomycetota</taxon>
        <taxon>Actinomycetes</taxon>
        <taxon>Propionibacteriales</taxon>
        <taxon>Propionibacteriaceae</taxon>
        <taxon>Luteococcus</taxon>
    </lineage>
</organism>
<keyword evidence="2" id="KW-1185">Reference proteome</keyword>
<evidence type="ECO:0008006" key="3">
    <source>
        <dbReference type="Google" id="ProtNLM"/>
    </source>
</evidence>
<name>A0ABW4RU04_9ACTN</name>
<comment type="caution">
    <text evidence="1">The sequence shown here is derived from an EMBL/GenBank/DDBJ whole genome shotgun (WGS) entry which is preliminary data.</text>
</comment>
<reference evidence="2" key="1">
    <citation type="journal article" date="2019" name="Int. J. Syst. Evol. Microbiol.">
        <title>The Global Catalogue of Microorganisms (GCM) 10K type strain sequencing project: providing services to taxonomists for standard genome sequencing and annotation.</title>
        <authorList>
            <consortium name="The Broad Institute Genomics Platform"/>
            <consortium name="The Broad Institute Genome Sequencing Center for Infectious Disease"/>
            <person name="Wu L."/>
            <person name="Ma J."/>
        </authorList>
    </citation>
    <scope>NUCLEOTIDE SEQUENCE [LARGE SCALE GENOMIC DNA]</scope>
    <source>
        <strain evidence="2">CAIM 431</strain>
    </source>
</reference>
<evidence type="ECO:0000313" key="2">
    <source>
        <dbReference type="Proteomes" id="UP001597326"/>
    </source>
</evidence>
<dbReference type="SUPFAM" id="SSF53474">
    <property type="entry name" value="alpha/beta-Hydrolases"/>
    <property type="match status" value="1"/>
</dbReference>
<proteinExistence type="predicted"/>
<dbReference type="Proteomes" id="UP001597326">
    <property type="component" value="Unassembled WGS sequence"/>
</dbReference>
<dbReference type="RefSeq" id="WP_343873438.1">
    <property type="nucleotide sequence ID" value="NZ_BAAAIX010000016.1"/>
</dbReference>
<dbReference type="InterPro" id="IPR029058">
    <property type="entry name" value="AB_hydrolase_fold"/>
</dbReference>